<dbReference type="InterPro" id="IPR007358">
    <property type="entry name" value="Nucleoid_associated_NdpA"/>
</dbReference>
<dbReference type="AlphaFoldDB" id="A0A9D2MRH7"/>
<dbReference type="EMBL" id="DWXE01000031">
    <property type="protein sequence ID" value="HJB91547.1"/>
    <property type="molecule type" value="Genomic_DNA"/>
</dbReference>
<proteinExistence type="predicted"/>
<evidence type="ECO:0000313" key="2">
    <source>
        <dbReference type="Proteomes" id="UP000886883"/>
    </source>
</evidence>
<dbReference type="GO" id="GO:0009295">
    <property type="term" value="C:nucleoid"/>
    <property type="evidence" value="ECO:0007669"/>
    <property type="project" value="InterPro"/>
</dbReference>
<dbReference type="Proteomes" id="UP000886883">
    <property type="component" value="Unassembled WGS sequence"/>
</dbReference>
<gene>
    <name evidence="1" type="ORF">H9763_08795</name>
</gene>
<organism evidence="1 2">
    <name type="scientific">Candidatus Eisenbergiella merdigallinarum</name>
    <dbReference type="NCBI Taxonomy" id="2838552"/>
    <lineage>
        <taxon>Bacteria</taxon>
        <taxon>Bacillati</taxon>
        <taxon>Bacillota</taxon>
        <taxon>Clostridia</taxon>
        <taxon>Lachnospirales</taxon>
        <taxon>Lachnospiraceae</taxon>
        <taxon>Eisenbergiella</taxon>
    </lineage>
</organism>
<sequence>MKKDDIIMKLGIVHILDSSVGMPVLSDAPLDMGSGLSDFFKAHIEKFTESDDVKRCQFSEGSRAMELIRACNAENFVETGRELCEKLYGIMNANIDIPPADVAILVFSAEGTDYFGFLKLNYKTFYTHATKSAEDGRNQNEIILQKAILPSQGQKLSEAFVVNLSDGTILLTEKKYEVNGEKKAYFSELFLECRAPMSQKAKLDLVTRAVEQVNQKYYGQEDAGRRMETKKAIYEELGEKGSLNVEEVKEKVFPDSPQMQADLTEKLEKYHLEKEVIRPQSENTVKKFQKQHLTTDTGIEITIPMEEYKNPDRVEFLTNPDGTISVLIKNIGRLQSK</sequence>
<reference evidence="1" key="2">
    <citation type="submission" date="2021-04" db="EMBL/GenBank/DDBJ databases">
        <authorList>
            <person name="Gilroy R."/>
        </authorList>
    </citation>
    <scope>NUCLEOTIDE SEQUENCE</scope>
    <source>
        <strain evidence="1">USAMLcec3-2134</strain>
    </source>
</reference>
<comment type="caution">
    <text evidence="1">The sequence shown here is derived from an EMBL/GenBank/DDBJ whole genome shotgun (WGS) entry which is preliminary data.</text>
</comment>
<reference evidence="1" key="1">
    <citation type="journal article" date="2021" name="PeerJ">
        <title>Extensive microbial diversity within the chicken gut microbiome revealed by metagenomics and culture.</title>
        <authorList>
            <person name="Gilroy R."/>
            <person name="Ravi A."/>
            <person name="Getino M."/>
            <person name="Pursley I."/>
            <person name="Horton D.L."/>
            <person name="Alikhan N.F."/>
            <person name="Baker D."/>
            <person name="Gharbi K."/>
            <person name="Hall N."/>
            <person name="Watson M."/>
            <person name="Adriaenssens E.M."/>
            <person name="Foster-Nyarko E."/>
            <person name="Jarju S."/>
            <person name="Secka A."/>
            <person name="Antonio M."/>
            <person name="Oren A."/>
            <person name="Chaudhuri R.R."/>
            <person name="La Ragione R."/>
            <person name="Hildebrand F."/>
            <person name="Pallen M.J."/>
        </authorList>
    </citation>
    <scope>NUCLEOTIDE SEQUENCE</scope>
    <source>
        <strain evidence="1">USAMLcec3-2134</strain>
    </source>
</reference>
<evidence type="ECO:0000313" key="1">
    <source>
        <dbReference type="EMBL" id="HJB91547.1"/>
    </source>
</evidence>
<dbReference type="Pfam" id="PF04245">
    <property type="entry name" value="NA37"/>
    <property type="match status" value="1"/>
</dbReference>
<accession>A0A9D2MRH7</accession>
<protein>
    <submittedName>
        <fullName evidence="1">Nucleoid-associated protein</fullName>
    </submittedName>
</protein>
<name>A0A9D2MRH7_9FIRM</name>